<dbReference type="InterPro" id="IPR020568">
    <property type="entry name" value="Ribosomal_Su5_D2-typ_SF"/>
</dbReference>
<comment type="similarity">
    <text evidence="1">Belongs to the Mg-chelatase subunits D/I family. ComM subfamily.</text>
</comment>
<accession>A0A0G0MJT6</accession>
<dbReference type="InterPro" id="IPR014721">
    <property type="entry name" value="Ribsml_uS5_D2-typ_fold_subgr"/>
</dbReference>
<dbReference type="SUPFAM" id="SSF52540">
    <property type="entry name" value="P-loop containing nucleoside triphosphate hydrolases"/>
    <property type="match status" value="1"/>
</dbReference>
<dbReference type="Pfam" id="PF13335">
    <property type="entry name" value="Mg_chelatase_C"/>
    <property type="match status" value="1"/>
</dbReference>
<dbReference type="SUPFAM" id="SSF54211">
    <property type="entry name" value="Ribosomal protein S5 domain 2-like"/>
    <property type="match status" value="1"/>
</dbReference>
<dbReference type="AlphaFoldDB" id="A0A0G0MJT6"/>
<evidence type="ECO:0000256" key="1">
    <source>
        <dbReference type="ARBA" id="ARBA00006354"/>
    </source>
</evidence>
<dbReference type="InterPro" id="IPR025158">
    <property type="entry name" value="Mg_chelat-rel_C"/>
</dbReference>
<dbReference type="InterPro" id="IPR045006">
    <property type="entry name" value="CHLI-like"/>
</dbReference>
<proteinExistence type="inferred from homology"/>
<dbReference type="InterPro" id="IPR027417">
    <property type="entry name" value="P-loop_NTPase"/>
</dbReference>
<gene>
    <name evidence="3" type="ORF">UT30_C0009G0009</name>
</gene>
<sequence>MFHITTSATIGITSIPVTVEADISSGLTTFCLVGLPDTSVKEARDRIRAAIKNSGYTFPRGKVTVNLAPADVRKQGPLYDLPIALSILVATGEIPRSSIKEKVFLGELALDGSVRAVQGTLTSAVMAKKINKPFIFVPEFNIQEAVAIEGLHVFGISSLKTLVDHLKEIHLLDEAQKRTHKHTHSLNDFAVIKGQEGAKRALEIAAAGGHNILLKGPPGAGKTLLARSLPSILPPLTHEESIEVTAIASVTGLLTSHTGLIEQRPFRSPHHSSSAASLVGGGTWPRPGEVSLAHRGVLFLDEFPEFSRHVLEQLRQPLEDGTVIISRALGSIQFPARFLLIAAMNPCPCGHLTNPHHPCTCTDYQINRYQKKISGPLLDRFDLMVEVPSVEYDKLLSDQKPESSEHIRHRIEKARTQQENRLKPFGLFTNSEIYPSQLDQLCSLTHETKTLLQIALQSNHLSARGFSRVRKVARTIADLAQCDIITVEHIAEALQYREQGNTLS</sequence>
<dbReference type="InterPro" id="IPR003593">
    <property type="entry name" value="AAA+_ATPase"/>
</dbReference>
<dbReference type="EMBL" id="LBWG01000009">
    <property type="protein sequence ID" value="KKR04299.1"/>
    <property type="molecule type" value="Genomic_DNA"/>
</dbReference>
<dbReference type="NCBIfam" id="TIGR00368">
    <property type="entry name" value="YifB family Mg chelatase-like AAA ATPase"/>
    <property type="match status" value="1"/>
</dbReference>
<dbReference type="Pfam" id="PF13541">
    <property type="entry name" value="ChlI"/>
    <property type="match status" value="1"/>
</dbReference>
<dbReference type="Proteomes" id="UP000033935">
    <property type="component" value="Unassembled WGS sequence"/>
</dbReference>
<evidence type="ECO:0000313" key="4">
    <source>
        <dbReference type="Proteomes" id="UP000033935"/>
    </source>
</evidence>
<dbReference type="PATRIC" id="fig|1618995.3.peg.463"/>
<dbReference type="Gene3D" id="3.40.50.300">
    <property type="entry name" value="P-loop containing nucleotide triphosphate hydrolases"/>
    <property type="match status" value="1"/>
</dbReference>
<dbReference type="GO" id="GO:0005524">
    <property type="term" value="F:ATP binding"/>
    <property type="evidence" value="ECO:0007669"/>
    <property type="project" value="InterPro"/>
</dbReference>
<dbReference type="Pfam" id="PF01078">
    <property type="entry name" value="Mg_chelatase"/>
    <property type="match status" value="1"/>
</dbReference>
<name>A0A0G0MJT6_9BACT</name>
<dbReference type="PANTHER" id="PTHR32039">
    <property type="entry name" value="MAGNESIUM-CHELATASE SUBUNIT CHLI"/>
    <property type="match status" value="1"/>
</dbReference>
<dbReference type="InterPro" id="IPR004482">
    <property type="entry name" value="Mg_chelat-rel"/>
</dbReference>
<evidence type="ECO:0000259" key="2">
    <source>
        <dbReference type="SMART" id="SM00382"/>
    </source>
</evidence>
<comment type="caution">
    <text evidence="3">The sequence shown here is derived from an EMBL/GenBank/DDBJ whole genome shotgun (WGS) entry which is preliminary data.</text>
</comment>
<evidence type="ECO:0000313" key="3">
    <source>
        <dbReference type="EMBL" id="KKR04299.1"/>
    </source>
</evidence>
<dbReference type="InterPro" id="IPR000523">
    <property type="entry name" value="Mg_chelatse_chII-like_cat_dom"/>
</dbReference>
<reference evidence="3 4" key="1">
    <citation type="journal article" date="2015" name="Nature">
        <title>rRNA introns, odd ribosomes, and small enigmatic genomes across a large radiation of phyla.</title>
        <authorList>
            <person name="Brown C.T."/>
            <person name="Hug L.A."/>
            <person name="Thomas B.C."/>
            <person name="Sharon I."/>
            <person name="Castelle C.J."/>
            <person name="Singh A."/>
            <person name="Wilkins M.J."/>
            <person name="Williams K.H."/>
            <person name="Banfield J.F."/>
        </authorList>
    </citation>
    <scope>NUCLEOTIDE SEQUENCE [LARGE SCALE GENOMIC DNA]</scope>
</reference>
<feature type="domain" description="AAA+ ATPase" evidence="2">
    <location>
        <begin position="208"/>
        <end position="391"/>
    </location>
</feature>
<protein>
    <submittedName>
        <fullName evidence="3">Mg chelatase, subunit ChlI</fullName>
    </submittedName>
</protein>
<dbReference type="PANTHER" id="PTHR32039:SF7">
    <property type="entry name" value="COMPETENCE PROTEIN COMM"/>
    <property type="match status" value="1"/>
</dbReference>
<dbReference type="Gene3D" id="3.30.230.10">
    <property type="match status" value="1"/>
</dbReference>
<organism evidence="3 4">
    <name type="scientific">Candidatus Uhrbacteria bacterium GW2011_GWF2_39_13</name>
    <dbReference type="NCBI Taxonomy" id="1618995"/>
    <lineage>
        <taxon>Bacteria</taxon>
        <taxon>Candidatus Uhriibacteriota</taxon>
    </lineage>
</organism>
<dbReference type="SMART" id="SM00382">
    <property type="entry name" value="AAA"/>
    <property type="match status" value="1"/>
</dbReference>